<evidence type="ECO:0000313" key="2">
    <source>
        <dbReference type="EMBL" id="CAH2234216.1"/>
    </source>
</evidence>
<dbReference type="Proteomes" id="UP000838756">
    <property type="component" value="Unassembled WGS sequence"/>
</dbReference>
<comment type="caution">
    <text evidence="2">The sequence shown here is derived from an EMBL/GenBank/DDBJ whole genome shotgun (WGS) entry which is preliminary data.</text>
</comment>
<sequence length="80" mass="8747">MRGGGGEPGQYASRRASAARLSSCSAYRPRRRLPRAFCHARLDPPPSRPLTAHSTPHCCAGSPIPPHRFHHMTLVPNPVK</sequence>
<feature type="compositionally biased region" description="Low complexity" evidence="1">
    <location>
        <begin position="12"/>
        <end position="23"/>
    </location>
</feature>
<proteinExistence type="predicted"/>
<evidence type="ECO:0000256" key="1">
    <source>
        <dbReference type="SAM" id="MobiDB-lite"/>
    </source>
</evidence>
<protein>
    <submittedName>
        <fullName evidence="2">Jg16665 protein</fullName>
    </submittedName>
</protein>
<organism evidence="2 3">
    <name type="scientific">Pararge aegeria aegeria</name>
    <dbReference type="NCBI Taxonomy" id="348720"/>
    <lineage>
        <taxon>Eukaryota</taxon>
        <taxon>Metazoa</taxon>
        <taxon>Ecdysozoa</taxon>
        <taxon>Arthropoda</taxon>
        <taxon>Hexapoda</taxon>
        <taxon>Insecta</taxon>
        <taxon>Pterygota</taxon>
        <taxon>Neoptera</taxon>
        <taxon>Endopterygota</taxon>
        <taxon>Lepidoptera</taxon>
        <taxon>Glossata</taxon>
        <taxon>Ditrysia</taxon>
        <taxon>Papilionoidea</taxon>
        <taxon>Nymphalidae</taxon>
        <taxon>Satyrinae</taxon>
        <taxon>Satyrini</taxon>
        <taxon>Parargina</taxon>
        <taxon>Pararge</taxon>
    </lineage>
</organism>
<evidence type="ECO:0000313" key="3">
    <source>
        <dbReference type="Proteomes" id="UP000838756"/>
    </source>
</evidence>
<accession>A0A8S4RBK7</accession>
<dbReference type="OrthoDB" id="10513734at2759"/>
<dbReference type="EMBL" id="CAKXAJ010025036">
    <property type="protein sequence ID" value="CAH2234216.1"/>
    <property type="molecule type" value="Genomic_DNA"/>
</dbReference>
<keyword evidence="3" id="KW-1185">Reference proteome</keyword>
<reference evidence="2" key="1">
    <citation type="submission" date="2022-03" db="EMBL/GenBank/DDBJ databases">
        <authorList>
            <person name="Lindestad O."/>
        </authorList>
    </citation>
    <scope>NUCLEOTIDE SEQUENCE</scope>
</reference>
<feature type="region of interest" description="Disordered" evidence="1">
    <location>
        <begin position="1"/>
        <end position="23"/>
    </location>
</feature>
<name>A0A8S4RBK7_9NEOP</name>
<dbReference type="AlphaFoldDB" id="A0A8S4RBK7"/>
<gene>
    <name evidence="2" type="primary">jg16665</name>
    <name evidence="2" type="ORF">PAEG_LOCUS12083</name>
</gene>